<gene>
    <name evidence="1" type="ORF">ATANTOWER_023241</name>
</gene>
<dbReference type="EMBL" id="JAHUTI010034651">
    <property type="protein sequence ID" value="MED6243598.1"/>
    <property type="molecule type" value="Genomic_DNA"/>
</dbReference>
<comment type="caution">
    <text evidence="1">The sequence shown here is derived from an EMBL/GenBank/DDBJ whole genome shotgun (WGS) entry which is preliminary data.</text>
</comment>
<dbReference type="Proteomes" id="UP001345963">
    <property type="component" value="Unassembled WGS sequence"/>
</dbReference>
<keyword evidence="2" id="KW-1185">Reference proteome</keyword>
<organism evidence="1 2">
    <name type="scientific">Ataeniobius toweri</name>
    <dbReference type="NCBI Taxonomy" id="208326"/>
    <lineage>
        <taxon>Eukaryota</taxon>
        <taxon>Metazoa</taxon>
        <taxon>Chordata</taxon>
        <taxon>Craniata</taxon>
        <taxon>Vertebrata</taxon>
        <taxon>Euteleostomi</taxon>
        <taxon>Actinopterygii</taxon>
        <taxon>Neopterygii</taxon>
        <taxon>Teleostei</taxon>
        <taxon>Neoteleostei</taxon>
        <taxon>Acanthomorphata</taxon>
        <taxon>Ovalentaria</taxon>
        <taxon>Atherinomorphae</taxon>
        <taxon>Cyprinodontiformes</taxon>
        <taxon>Goodeidae</taxon>
        <taxon>Ataeniobius</taxon>
    </lineage>
</organism>
<sequence length="108" mass="12130">MVFFNNCFNVHDFSEEVSGFGDSLLNSIQNNFSVDRDRVLKLFWGVKEKKGSGSDCIGGVIFKSCAFQLADMFCFIFQMSLKLQKVPSLWTDSIIVAIPKSPKGFKTT</sequence>
<accession>A0ABU7B1L9</accession>
<protein>
    <recommendedName>
        <fullName evidence="3">Reverse transcriptase</fullName>
    </recommendedName>
</protein>
<evidence type="ECO:0000313" key="2">
    <source>
        <dbReference type="Proteomes" id="UP001345963"/>
    </source>
</evidence>
<proteinExistence type="predicted"/>
<evidence type="ECO:0008006" key="3">
    <source>
        <dbReference type="Google" id="ProtNLM"/>
    </source>
</evidence>
<reference evidence="1 2" key="1">
    <citation type="submission" date="2021-07" db="EMBL/GenBank/DDBJ databases">
        <authorList>
            <person name="Palmer J.M."/>
        </authorList>
    </citation>
    <scope>NUCLEOTIDE SEQUENCE [LARGE SCALE GENOMIC DNA]</scope>
    <source>
        <strain evidence="1 2">AT_MEX2019</strain>
        <tissue evidence="1">Muscle</tissue>
    </source>
</reference>
<name>A0ABU7B1L9_9TELE</name>
<evidence type="ECO:0000313" key="1">
    <source>
        <dbReference type="EMBL" id="MED6243598.1"/>
    </source>
</evidence>